<protein>
    <submittedName>
        <fullName evidence="1">Violaxanthin de-epoxidase</fullName>
    </submittedName>
</protein>
<organism evidence="1 2">
    <name type="scientific">Solanum tuberosum</name>
    <name type="common">Potato</name>
    <dbReference type="NCBI Taxonomy" id="4113"/>
    <lineage>
        <taxon>Eukaryota</taxon>
        <taxon>Viridiplantae</taxon>
        <taxon>Streptophyta</taxon>
        <taxon>Embryophyta</taxon>
        <taxon>Tracheophyta</taxon>
        <taxon>Spermatophyta</taxon>
        <taxon>Magnoliopsida</taxon>
        <taxon>eudicotyledons</taxon>
        <taxon>Gunneridae</taxon>
        <taxon>Pentapetalae</taxon>
        <taxon>asterids</taxon>
        <taxon>lamiids</taxon>
        <taxon>Solanales</taxon>
        <taxon>Solanaceae</taxon>
        <taxon>Solanoideae</taxon>
        <taxon>Solaneae</taxon>
        <taxon>Solanum</taxon>
    </lineage>
</organism>
<dbReference type="GO" id="GO:0046422">
    <property type="term" value="F:violaxanthin de-epoxidase activity"/>
    <property type="evidence" value="ECO:0007669"/>
    <property type="project" value="InterPro"/>
</dbReference>
<evidence type="ECO:0000313" key="2">
    <source>
        <dbReference type="Proteomes" id="UP000011115"/>
    </source>
</evidence>
<dbReference type="HOGENOM" id="CLU_2517031_0_0_1"/>
<dbReference type="AlphaFoldDB" id="M1AQ54"/>
<dbReference type="Proteomes" id="UP000011115">
    <property type="component" value="Unassembled WGS sequence"/>
</dbReference>
<evidence type="ECO:0000313" key="1">
    <source>
        <dbReference type="EnsemblPlants" id="PGSC0003DMT400027763"/>
    </source>
</evidence>
<dbReference type="Gramene" id="PGSC0003DMT400027763">
    <property type="protein sequence ID" value="PGSC0003DMT400027763"/>
    <property type="gene ID" value="PGSC0003DMG400010690"/>
</dbReference>
<keyword evidence="2" id="KW-1185">Reference proteome</keyword>
<proteinExistence type="predicted"/>
<reference evidence="2" key="1">
    <citation type="journal article" date="2011" name="Nature">
        <title>Genome sequence and analysis of the tuber crop potato.</title>
        <authorList>
            <consortium name="The Potato Genome Sequencing Consortium"/>
        </authorList>
    </citation>
    <scope>NUCLEOTIDE SEQUENCE [LARGE SCALE GENOMIC DNA]</scope>
    <source>
        <strain evidence="2">cv. DM1-3 516 R44</strain>
    </source>
</reference>
<reference evidence="1" key="2">
    <citation type="submission" date="2015-06" db="UniProtKB">
        <authorList>
            <consortium name="EnsemblPlants"/>
        </authorList>
    </citation>
    <scope>IDENTIFICATION</scope>
    <source>
        <strain evidence="1">DM1-3 516 R44</strain>
    </source>
</reference>
<dbReference type="EnsemblPlants" id="PGSC0003DMT400027763">
    <property type="protein sequence ID" value="PGSC0003DMT400027763"/>
    <property type="gene ID" value="PGSC0003DMG400010690"/>
</dbReference>
<dbReference type="ExpressionAtlas" id="M1AQ54">
    <property type="expression patterns" value="baseline"/>
</dbReference>
<accession>M1AQ54</accession>
<name>M1AQ54_SOLTU</name>
<dbReference type="InterPro" id="IPR012674">
    <property type="entry name" value="Calycin"/>
</dbReference>
<sequence>MEDFSLDQQCKNSCKIQSIPGYSTIMIMSIFTTKKEVGASQVRIISQTNREPFPNYKGRNDAWDGYGSSVLYTRSSVLPESIIYT</sequence>
<dbReference type="Gene3D" id="2.40.128.20">
    <property type="match status" value="1"/>
</dbReference>